<evidence type="ECO:0000256" key="3">
    <source>
        <dbReference type="ARBA" id="ARBA00012966"/>
    </source>
</evidence>
<dbReference type="InterPro" id="IPR036850">
    <property type="entry name" value="NDK-like_dom_sf"/>
</dbReference>
<evidence type="ECO:0000256" key="2">
    <source>
        <dbReference type="ARBA" id="ARBA00008142"/>
    </source>
</evidence>
<dbReference type="Gene3D" id="3.30.70.141">
    <property type="entry name" value="Nucleoside diphosphate kinase-like domain"/>
    <property type="match status" value="1"/>
</dbReference>
<protein>
    <recommendedName>
        <fullName evidence="3">nucleoside-diphosphate kinase</fullName>
        <ecNumber evidence="3">2.7.4.6</ecNumber>
    </recommendedName>
</protein>
<feature type="non-terminal residue" evidence="8">
    <location>
        <position position="171"/>
    </location>
</feature>
<dbReference type="PANTHER" id="PTHR11349">
    <property type="entry name" value="NUCLEOSIDE DIPHOSPHATE KINASE"/>
    <property type="match status" value="1"/>
</dbReference>
<organism evidence="8 9">
    <name type="scientific">Operophtera brumata</name>
    <name type="common">Winter moth</name>
    <name type="synonym">Phalaena brumata</name>
    <dbReference type="NCBI Taxonomy" id="104452"/>
    <lineage>
        <taxon>Eukaryota</taxon>
        <taxon>Metazoa</taxon>
        <taxon>Ecdysozoa</taxon>
        <taxon>Arthropoda</taxon>
        <taxon>Hexapoda</taxon>
        <taxon>Insecta</taxon>
        <taxon>Pterygota</taxon>
        <taxon>Neoptera</taxon>
        <taxon>Endopterygota</taxon>
        <taxon>Lepidoptera</taxon>
        <taxon>Glossata</taxon>
        <taxon>Ditrysia</taxon>
        <taxon>Geometroidea</taxon>
        <taxon>Geometridae</taxon>
        <taxon>Larentiinae</taxon>
        <taxon>Operophtera</taxon>
    </lineage>
</organism>
<evidence type="ECO:0000256" key="6">
    <source>
        <dbReference type="PROSITE-ProRule" id="PRU00706"/>
    </source>
</evidence>
<gene>
    <name evidence="8" type="ORF">OBRU01_20848</name>
</gene>
<dbReference type="Proteomes" id="UP000037510">
    <property type="component" value="Unassembled WGS sequence"/>
</dbReference>
<comment type="caution">
    <text evidence="6">Lacks conserved residue(s) required for the propagation of feature annotation.</text>
</comment>
<comment type="caution">
    <text evidence="8">The sequence shown here is derived from an EMBL/GenBank/DDBJ whole genome shotgun (WGS) entry which is preliminary data.</text>
</comment>
<name>A0A0L7K537_OPEBR</name>
<dbReference type="AlphaFoldDB" id="A0A0L7K537"/>
<proteinExistence type="inferred from homology"/>
<evidence type="ECO:0000256" key="4">
    <source>
        <dbReference type="ARBA" id="ARBA00022679"/>
    </source>
</evidence>
<evidence type="ECO:0000256" key="1">
    <source>
        <dbReference type="ARBA" id="ARBA00001946"/>
    </source>
</evidence>
<comment type="similarity">
    <text evidence="2 6">Belongs to the NDK family.</text>
</comment>
<feature type="domain" description="Nucleoside diphosphate kinase-like" evidence="7">
    <location>
        <begin position="22"/>
        <end position="145"/>
    </location>
</feature>
<dbReference type="EMBL" id="JTDY01010427">
    <property type="protein sequence ID" value="KOB58205.1"/>
    <property type="molecule type" value="Genomic_DNA"/>
</dbReference>
<dbReference type="GO" id="GO:0004550">
    <property type="term" value="F:nucleoside diphosphate kinase activity"/>
    <property type="evidence" value="ECO:0007669"/>
    <property type="project" value="UniProtKB-EC"/>
</dbReference>
<evidence type="ECO:0000259" key="7">
    <source>
        <dbReference type="SMART" id="SM00562"/>
    </source>
</evidence>
<keyword evidence="5 8" id="KW-0418">Kinase</keyword>
<keyword evidence="9" id="KW-1185">Reference proteome</keyword>
<dbReference type="InterPro" id="IPR034907">
    <property type="entry name" value="NDK-like_dom"/>
</dbReference>
<dbReference type="Pfam" id="PF00334">
    <property type="entry name" value="NDK"/>
    <property type="match status" value="1"/>
</dbReference>
<dbReference type="PROSITE" id="PS51374">
    <property type="entry name" value="NDPK_LIKE"/>
    <property type="match status" value="1"/>
</dbReference>
<reference evidence="8 9" key="1">
    <citation type="journal article" date="2015" name="Genome Biol. Evol.">
        <title>The genome of winter moth (Operophtera brumata) provides a genomic perspective on sexual dimorphism and phenology.</title>
        <authorList>
            <person name="Derks M.F."/>
            <person name="Smit S."/>
            <person name="Salis L."/>
            <person name="Schijlen E."/>
            <person name="Bossers A."/>
            <person name="Mateman C."/>
            <person name="Pijl A.S."/>
            <person name="de Ridder D."/>
            <person name="Groenen M.A."/>
            <person name="Visser M.E."/>
            <person name="Megens H.J."/>
        </authorList>
    </citation>
    <scope>NUCLEOTIDE SEQUENCE [LARGE SCALE GENOMIC DNA]</scope>
    <source>
        <strain evidence="8">WM2013NL</strain>
        <tissue evidence="8">Head and thorax</tissue>
    </source>
</reference>
<sequence>MSPFLQLYEKSVSKTKHDAMLLQRTFAMIKPIPTKTAGKILTLFHENGLRVTKMKKARLTADDAIMLCRELKTDPTFPFLLDYLTGELVYGMELVGTDAVSVCVKILGDQDPAKAASGTIRALYGLDPVRNCVHASTTVDNAVQPHAVREGKLGAALECIAEGGFDVTALN</sequence>
<evidence type="ECO:0000313" key="8">
    <source>
        <dbReference type="EMBL" id="KOB58205.1"/>
    </source>
</evidence>
<evidence type="ECO:0000313" key="9">
    <source>
        <dbReference type="Proteomes" id="UP000037510"/>
    </source>
</evidence>
<dbReference type="SUPFAM" id="SSF54919">
    <property type="entry name" value="Nucleoside diphosphate kinase, NDK"/>
    <property type="match status" value="1"/>
</dbReference>
<dbReference type="STRING" id="104452.A0A0L7K537"/>
<accession>A0A0L7K537</accession>
<keyword evidence="4" id="KW-0808">Transferase</keyword>
<evidence type="ECO:0000256" key="5">
    <source>
        <dbReference type="ARBA" id="ARBA00022777"/>
    </source>
</evidence>
<comment type="cofactor">
    <cofactor evidence="1">
        <name>Mg(2+)</name>
        <dbReference type="ChEBI" id="CHEBI:18420"/>
    </cofactor>
</comment>
<dbReference type="EC" id="2.7.4.6" evidence="3"/>
<dbReference type="SMART" id="SM00562">
    <property type="entry name" value="NDK"/>
    <property type="match status" value="1"/>
</dbReference>